<evidence type="ECO:0000313" key="3">
    <source>
        <dbReference type="EMBL" id="MBB3044651.1"/>
    </source>
</evidence>
<keyword evidence="2" id="KW-0472">Membrane</keyword>
<dbReference type="Proteomes" id="UP000589626">
    <property type="component" value="Unassembled WGS sequence"/>
</dbReference>
<evidence type="ECO:0000313" key="4">
    <source>
        <dbReference type="Proteomes" id="UP000589626"/>
    </source>
</evidence>
<comment type="caution">
    <text evidence="3">The sequence shown here is derived from an EMBL/GenBank/DDBJ whole genome shotgun (WGS) entry which is preliminary data.</text>
</comment>
<dbReference type="EMBL" id="JACHWR010000003">
    <property type="protein sequence ID" value="MBB3044651.1"/>
    <property type="molecule type" value="Genomic_DNA"/>
</dbReference>
<keyword evidence="2" id="KW-0812">Transmembrane</keyword>
<evidence type="ECO:0000256" key="1">
    <source>
        <dbReference type="SAM" id="MobiDB-lite"/>
    </source>
</evidence>
<dbReference type="PROSITE" id="PS51318">
    <property type="entry name" value="TAT"/>
    <property type="match status" value="1"/>
</dbReference>
<keyword evidence="4" id="KW-1185">Reference proteome</keyword>
<keyword evidence="2" id="KW-1133">Transmembrane helix</keyword>
<organism evidence="3 4">
    <name type="scientific">Nocardioides soli</name>
    <dbReference type="NCBI Taxonomy" id="1036020"/>
    <lineage>
        <taxon>Bacteria</taxon>
        <taxon>Bacillati</taxon>
        <taxon>Actinomycetota</taxon>
        <taxon>Actinomycetes</taxon>
        <taxon>Propionibacteriales</taxon>
        <taxon>Nocardioidaceae</taxon>
        <taxon>Nocardioides</taxon>
    </lineage>
</organism>
<name>A0A7W4VZG2_9ACTN</name>
<feature type="region of interest" description="Disordered" evidence="1">
    <location>
        <begin position="295"/>
        <end position="314"/>
    </location>
</feature>
<feature type="compositionally biased region" description="Low complexity" evidence="1">
    <location>
        <begin position="41"/>
        <end position="60"/>
    </location>
</feature>
<dbReference type="AlphaFoldDB" id="A0A7W4VZG2"/>
<feature type="region of interest" description="Disordered" evidence="1">
    <location>
        <begin position="41"/>
        <end position="85"/>
    </location>
</feature>
<gene>
    <name evidence="3" type="ORF">FHU40_004488</name>
</gene>
<accession>A0A7W4VZG2</accession>
<protein>
    <submittedName>
        <fullName evidence="3">Uncharacterized protein</fullName>
    </submittedName>
</protein>
<dbReference type="InterPro" id="IPR006311">
    <property type="entry name" value="TAT_signal"/>
</dbReference>
<proteinExistence type="predicted"/>
<sequence length="314" mass="31620">MASEPDPSGTDDRSRRSRRRAAGIAAAAVAVCAVGAAALANGASAPSGPAEAPPTATAAATPPPLAVPPSGSGGTPPPVVVRGDGPQAEAWQGSYCWGTRCVDMISPPWDELPVLGAVARAEAGFADVGATWSVSLLGERRCAVYPVLLTPTGDGRYDLTPSGPGGEYQVSLFVQPSAGGDTSGAARWTTPGAVAPMSWAHLHQNGPYEGGSGTVQVVLDGAAVDGAVGGTVSVTGSERSETFDLRVGDQGCAGDRYVLLTARGVVDAEVDGLGDGPFRYDVDVVVDGAHHRARAASTAGAEDTPLRFEPAPPR</sequence>
<evidence type="ECO:0000256" key="2">
    <source>
        <dbReference type="SAM" id="Phobius"/>
    </source>
</evidence>
<dbReference type="RefSeq" id="WP_183594568.1">
    <property type="nucleotide sequence ID" value="NZ_JACHWR010000003.1"/>
</dbReference>
<feature type="region of interest" description="Disordered" evidence="1">
    <location>
        <begin position="1"/>
        <end position="20"/>
    </location>
</feature>
<reference evidence="3 4" key="1">
    <citation type="submission" date="2020-08" db="EMBL/GenBank/DDBJ databases">
        <title>Sequencing the genomes of 1000 actinobacteria strains.</title>
        <authorList>
            <person name="Klenk H.-P."/>
        </authorList>
    </citation>
    <scope>NUCLEOTIDE SEQUENCE [LARGE SCALE GENOMIC DNA]</scope>
    <source>
        <strain evidence="3 4">DSM 105498</strain>
    </source>
</reference>
<feature type="transmembrane region" description="Helical" evidence="2">
    <location>
        <begin position="21"/>
        <end position="40"/>
    </location>
</feature>